<keyword evidence="1" id="KW-0812">Transmembrane</keyword>
<reference evidence="2 3" key="1">
    <citation type="submission" date="2020-08" db="EMBL/GenBank/DDBJ databases">
        <title>Sequencing the genomes of 1000 actinobacteria strains.</title>
        <authorList>
            <person name="Klenk H.-P."/>
        </authorList>
    </citation>
    <scope>NUCLEOTIDE SEQUENCE [LARGE SCALE GENOMIC DNA]</scope>
    <source>
        <strain evidence="2 3">DSM 105784</strain>
    </source>
</reference>
<name>A0A841ARG9_9MICO</name>
<evidence type="ECO:0000313" key="2">
    <source>
        <dbReference type="EMBL" id="MBB5844165.1"/>
    </source>
</evidence>
<accession>A0A841ARG9</accession>
<dbReference type="RefSeq" id="WP_343062050.1">
    <property type="nucleotide sequence ID" value="NZ_JACHMJ010000001.1"/>
</dbReference>
<keyword evidence="1" id="KW-0472">Membrane</keyword>
<comment type="caution">
    <text evidence="2">The sequence shown here is derived from an EMBL/GenBank/DDBJ whole genome shotgun (WGS) entry which is preliminary data.</text>
</comment>
<keyword evidence="1" id="KW-1133">Transmembrane helix</keyword>
<gene>
    <name evidence="2" type="ORF">HD599_002488</name>
</gene>
<dbReference type="AlphaFoldDB" id="A0A841ARG9"/>
<feature type="transmembrane region" description="Helical" evidence="1">
    <location>
        <begin position="57"/>
        <end position="79"/>
    </location>
</feature>
<dbReference type="EMBL" id="JACHMJ010000001">
    <property type="protein sequence ID" value="MBB5844165.1"/>
    <property type="molecule type" value="Genomic_DNA"/>
</dbReference>
<dbReference type="Proteomes" id="UP000536685">
    <property type="component" value="Unassembled WGS sequence"/>
</dbReference>
<organism evidence="2 3">
    <name type="scientific">Conyzicola lurida</name>
    <dbReference type="NCBI Taxonomy" id="1172621"/>
    <lineage>
        <taxon>Bacteria</taxon>
        <taxon>Bacillati</taxon>
        <taxon>Actinomycetota</taxon>
        <taxon>Actinomycetes</taxon>
        <taxon>Micrococcales</taxon>
        <taxon>Microbacteriaceae</taxon>
        <taxon>Conyzicola</taxon>
    </lineage>
</organism>
<keyword evidence="3" id="KW-1185">Reference proteome</keyword>
<proteinExistence type="predicted"/>
<evidence type="ECO:0000256" key="1">
    <source>
        <dbReference type="SAM" id="Phobius"/>
    </source>
</evidence>
<feature type="transmembrane region" description="Helical" evidence="1">
    <location>
        <begin position="91"/>
        <end position="110"/>
    </location>
</feature>
<protein>
    <submittedName>
        <fullName evidence="2">K+ transporter</fullName>
    </submittedName>
</protein>
<feature type="transmembrane region" description="Helical" evidence="1">
    <location>
        <begin position="116"/>
        <end position="133"/>
    </location>
</feature>
<evidence type="ECO:0000313" key="3">
    <source>
        <dbReference type="Proteomes" id="UP000536685"/>
    </source>
</evidence>
<feature type="transmembrane region" description="Helical" evidence="1">
    <location>
        <begin position="23"/>
        <end position="51"/>
    </location>
</feature>
<sequence>MSETPIVEESADQGGGRPRHHPLVLLLAAVIFIEAVALYLVTAVLIVEMLIARADSIASALALTVCTAIAAVWVTVIAINTLRGKAWIRGAAIVVQVLIAAVALGSFQGLFSRVDIGWLLLIPAIVVMVLLFTKPVLAETSQRDA</sequence>